<gene>
    <name evidence="1" type="ORF">DPMN_124242</name>
</gene>
<proteinExistence type="predicted"/>
<organism evidence="1 2">
    <name type="scientific">Dreissena polymorpha</name>
    <name type="common">Zebra mussel</name>
    <name type="synonym">Mytilus polymorpha</name>
    <dbReference type="NCBI Taxonomy" id="45954"/>
    <lineage>
        <taxon>Eukaryota</taxon>
        <taxon>Metazoa</taxon>
        <taxon>Spiralia</taxon>
        <taxon>Lophotrochozoa</taxon>
        <taxon>Mollusca</taxon>
        <taxon>Bivalvia</taxon>
        <taxon>Autobranchia</taxon>
        <taxon>Heteroconchia</taxon>
        <taxon>Euheterodonta</taxon>
        <taxon>Imparidentia</taxon>
        <taxon>Neoheterodontei</taxon>
        <taxon>Myida</taxon>
        <taxon>Dreissenoidea</taxon>
        <taxon>Dreissenidae</taxon>
        <taxon>Dreissena</taxon>
    </lineage>
</organism>
<keyword evidence="2" id="KW-1185">Reference proteome</keyword>
<dbReference type="Proteomes" id="UP000828390">
    <property type="component" value="Unassembled WGS sequence"/>
</dbReference>
<name>A0A9D4GV96_DREPO</name>
<dbReference type="AlphaFoldDB" id="A0A9D4GV96"/>
<accession>A0A9D4GV96</accession>
<evidence type="ECO:0000313" key="1">
    <source>
        <dbReference type="EMBL" id="KAH3822463.1"/>
    </source>
</evidence>
<comment type="caution">
    <text evidence="1">The sequence shown here is derived from an EMBL/GenBank/DDBJ whole genome shotgun (WGS) entry which is preliminary data.</text>
</comment>
<reference evidence="1" key="1">
    <citation type="journal article" date="2019" name="bioRxiv">
        <title>The Genome of the Zebra Mussel, Dreissena polymorpha: A Resource for Invasive Species Research.</title>
        <authorList>
            <person name="McCartney M.A."/>
            <person name="Auch B."/>
            <person name="Kono T."/>
            <person name="Mallez S."/>
            <person name="Zhang Y."/>
            <person name="Obille A."/>
            <person name="Becker A."/>
            <person name="Abrahante J.E."/>
            <person name="Garbe J."/>
            <person name="Badalamenti J.P."/>
            <person name="Herman A."/>
            <person name="Mangelson H."/>
            <person name="Liachko I."/>
            <person name="Sullivan S."/>
            <person name="Sone E.D."/>
            <person name="Koren S."/>
            <person name="Silverstein K.A.T."/>
            <person name="Beckman K.B."/>
            <person name="Gohl D.M."/>
        </authorList>
    </citation>
    <scope>NUCLEOTIDE SEQUENCE</scope>
    <source>
        <strain evidence="1">Duluth1</strain>
        <tissue evidence="1">Whole animal</tissue>
    </source>
</reference>
<evidence type="ECO:0000313" key="2">
    <source>
        <dbReference type="Proteomes" id="UP000828390"/>
    </source>
</evidence>
<dbReference type="EMBL" id="JAIWYP010000005">
    <property type="protein sequence ID" value="KAH3822463.1"/>
    <property type="molecule type" value="Genomic_DNA"/>
</dbReference>
<reference evidence="1" key="2">
    <citation type="submission" date="2020-11" db="EMBL/GenBank/DDBJ databases">
        <authorList>
            <person name="McCartney M.A."/>
            <person name="Auch B."/>
            <person name="Kono T."/>
            <person name="Mallez S."/>
            <person name="Becker A."/>
            <person name="Gohl D.M."/>
            <person name="Silverstein K.A.T."/>
            <person name="Koren S."/>
            <person name="Bechman K.B."/>
            <person name="Herman A."/>
            <person name="Abrahante J.E."/>
            <person name="Garbe J."/>
        </authorList>
    </citation>
    <scope>NUCLEOTIDE SEQUENCE</scope>
    <source>
        <strain evidence="1">Duluth1</strain>
        <tissue evidence="1">Whole animal</tissue>
    </source>
</reference>
<sequence>MCIDAARIGSISFRTNKQSEMSTRFHGSFKEIVRLREANERKELFTKLEALPRQRCSEITRNAREAELLRQFEELPPGINVPPIAAPMWYLIEYTIQRIEGSS</sequence>
<protein>
    <submittedName>
        <fullName evidence="1">Uncharacterized protein</fullName>
    </submittedName>
</protein>